<reference evidence="1" key="1">
    <citation type="journal article" date="2015" name="BMC Genomics">
        <title>Transcriptome profiling of a Rhizobium leguminosarum bv. trifolii rosR mutant reveals the role of the transcriptional regulator RosR in motility, synthesis of cell-surface components, and other cellular processes.</title>
        <authorList>
            <person name="Rachwal K."/>
            <person name="Matczynska E."/>
            <person name="Janczarek M."/>
        </authorList>
    </citation>
    <scope>NUCLEOTIDE SEQUENCE</scope>
    <source>
        <strain evidence="1">Rt24.2</strain>
    </source>
</reference>
<dbReference type="AlphaFoldDB" id="A0A1C9HR61"/>
<proteinExistence type="predicted"/>
<protein>
    <submittedName>
        <fullName evidence="1">Uncharacterized protein</fullName>
    </submittedName>
</protein>
<accession>A0A1C9HR61</accession>
<sequence length="74" mass="8678">MITTRHFTYAAILLGLFAGLAGAYSLSNLSLEGMDRSRFTYEFRKCYYPNCDRMIVHDRWLDEALAEAQRRSHR</sequence>
<reference evidence="1" key="2">
    <citation type="journal article" date="2016" name="Front. Microbiol.">
        <title>The Regulatory Protein RosR Affects Rhizobium leguminosarum bv. trifolii Protein Profiles, Cell Surface Properties, and Symbiosis with Clover.</title>
        <authorList>
            <person name="Rachwal K."/>
            <person name="Boguszewska A."/>
            <person name="Kopcinska J."/>
            <person name="Karas M."/>
            <person name="Tchorzewski M."/>
            <person name="Janczarek M."/>
        </authorList>
    </citation>
    <scope>NUCLEOTIDE SEQUENCE</scope>
    <source>
        <strain evidence="1">Rt24.2</strain>
    </source>
</reference>
<dbReference type="EMBL" id="KX486801">
    <property type="protein sequence ID" value="AOO89165.1"/>
    <property type="molecule type" value="Genomic_DNA"/>
</dbReference>
<dbReference type="RefSeq" id="WP_141678129.1">
    <property type="nucleotide sequence ID" value="NZ_MAMO01000009.1"/>
</dbReference>
<evidence type="ECO:0000313" key="1">
    <source>
        <dbReference type="EMBL" id="AOO89165.1"/>
    </source>
</evidence>
<name>A0A1C9HR61_RHILT</name>
<organism evidence="1">
    <name type="scientific">Rhizobium leguminosarum bv. trifolii</name>
    <dbReference type="NCBI Taxonomy" id="386"/>
    <lineage>
        <taxon>Bacteria</taxon>
        <taxon>Pseudomonadati</taxon>
        <taxon>Pseudomonadota</taxon>
        <taxon>Alphaproteobacteria</taxon>
        <taxon>Hyphomicrobiales</taxon>
        <taxon>Rhizobiaceae</taxon>
        <taxon>Rhizobium/Agrobacterium group</taxon>
        <taxon>Rhizobium</taxon>
    </lineage>
</organism>